<comment type="caution">
    <text evidence="2">The sequence shown here is derived from an EMBL/GenBank/DDBJ whole genome shotgun (WGS) entry which is preliminary data.</text>
</comment>
<keyword evidence="1" id="KW-1133">Transmembrane helix</keyword>
<feature type="transmembrane region" description="Helical" evidence="1">
    <location>
        <begin position="327"/>
        <end position="345"/>
    </location>
</feature>
<feature type="transmembrane region" description="Helical" evidence="1">
    <location>
        <begin position="6"/>
        <end position="24"/>
    </location>
</feature>
<feature type="transmembrane region" description="Helical" evidence="1">
    <location>
        <begin position="416"/>
        <end position="434"/>
    </location>
</feature>
<protein>
    <recommendedName>
        <fullName evidence="4">Oligosaccharide repeat unit polymerase</fullName>
    </recommendedName>
</protein>
<dbReference type="Proteomes" id="UP001225316">
    <property type="component" value="Unassembled WGS sequence"/>
</dbReference>
<evidence type="ECO:0000256" key="1">
    <source>
        <dbReference type="SAM" id="Phobius"/>
    </source>
</evidence>
<feature type="transmembrane region" description="Helical" evidence="1">
    <location>
        <begin position="116"/>
        <end position="134"/>
    </location>
</feature>
<organism evidence="2 3">
    <name type="scientific">Thalassobacterium maritimum</name>
    <dbReference type="NCBI Taxonomy" id="3041265"/>
    <lineage>
        <taxon>Bacteria</taxon>
        <taxon>Pseudomonadati</taxon>
        <taxon>Verrucomicrobiota</taxon>
        <taxon>Opitutia</taxon>
        <taxon>Puniceicoccales</taxon>
        <taxon>Coraliomargaritaceae</taxon>
        <taxon>Thalassobacterium</taxon>
    </lineage>
</organism>
<feature type="transmembrane region" description="Helical" evidence="1">
    <location>
        <begin position="178"/>
        <end position="196"/>
    </location>
</feature>
<evidence type="ECO:0000313" key="2">
    <source>
        <dbReference type="EMBL" id="MDQ8209158.1"/>
    </source>
</evidence>
<reference evidence="2 3" key="1">
    <citation type="submission" date="2023-04" db="EMBL/GenBank/DDBJ databases">
        <title>A novel bacteria isolated from coastal sediment.</title>
        <authorList>
            <person name="Liu X.-J."/>
            <person name="Du Z.-J."/>
        </authorList>
    </citation>
    <scope>NUCLEOTIDE SEQUENCE [LARGE SCALE GENOMIC DNA]</scope>
    <source>
        <strain evidence="2 3">SDUM461003</strain>
    </source>
</reference>
<evidence type="ECO:0008006" key="4">
    <source>
        <dbReference type="Google" id="ProtNLM"/>
    </source>
</evidence>
<dbReference type="EMBL" id="JARXHW010000054">
    <property type="protein sequence ID" value="MDQ8209158.1"/>
    <property type="molecule type" value="Genomic_DNA"/>
</dbReference>
<evidence type="ECO:0000313" key="3">
    <source>
        <dbReference type="Proteomes" id="UP001225316"/>
    </source>
</evidence>
<feature type="transmembrane region" description="Helical" evidence="1">
    <location>
        <begin position="36"/>
        <end position="57"/>
    </location>
</feature>
<name>A0ABU1AYB9_9BACT</name>
<feature type="transmembrane region" description="Helical" evidence="1">
    <location>
        <begin position="205"/>
        <end position="238"/>
    </location>
</feature>
<gene>
    <name evidence="2" type="ORF">QEH52_16650</name>
</gene>
<proteinExistence type="predicted"/>
<feature type="transmembrane region" description="Helical" evidence="1">
    <location>
        <begin position="365"/>
        <end position="382"/>
    </location>
</feature>
<feature type="transmembrane region" description="Helical" evidence="1">
    <location>
        <begin position="77"/>
        <end position="96"/>
    </location>
</feature>
<accession>A0ABU1AYB9</accession>
<keyword evidence="1" id="KW-0472">Membrane</keyword>
<sequence length="437" mass="50982">MGELNLLIVGPAVVLCLINIFFCVRDLFRYEMQSLFAGMVLIYVPTNLYGMLLLPFIELKAIHEQKFSYEILSHQYLGFLVLNFAVFAMFLVREFLMRNRPPLRSNFASIRLHGFLANGIFWFTVFYSCLFILMKRGRLADFIRIVASGNFQAYYNYRKELIFEKATTNFLINNLDSIFVYGMLYFFVGLFAWNYFRLKRFDYRLFIVTPLLLLTAVLRFQKAPLVIALCAILFAWIYSRRFSSKALSNFIKVIFGGGVVLIVIYMIYSLLGFEGSILHGLHDRILVSPAFTSYGFYWTFPDHHGFLRYGGSRTFNLIFGFGQDRELLTYLGTAPLIVSQFFYGATEFFNFNTGILGEGYAQNGYWGVAQAAFVLFGVFLWWDYIFLKRSPWRAYAPVLIFCFSQFMVILNSGMLSIFSTGFLLIPMMYCMMFWRQR</sequence>
<keyword evidence="1" id="KW-0812">Transmembrane</keyword>
<feature type="transmembrane region" description="Helical" evidence="1">
    <location>
        <begin position="250"/>
        <end position="271"/>
    </location>
</feature>
<dbReference type="RefSeq" id="WP_308951988.1">
    <property type="nucleotide sequence ID" value="NZ_JARXHW010000054.1"/>
</dbReference>
<keyword evidence="3" id="KW-1185">Reference proteome</keyword>